<reference evidence="1 2" key="1">
    <citation type="submission" date="2019-09" db="EMBL/GenBank/DDBJ databases">
        <title>NBRP : Genome information of microbial organism related human and environment.</title>
        <authorList>
            <person name="Hattori M."/>
            <person name="Oshima K."/>
            <person name="Inaba H."/>
            <person name="Suda W."/>
            <person name="Sakamoto M."/>
            <person name="Iino T."/>
            <person name="Kitahara M."/>
            <person name="Oshida Y."/>
            <person name="Iida T."/>
            <person name="Kudo T."/>
            <person name="Itoh T."/>
            <person name="Ohkuma M."/>
        </authorList>
    </citation>
    <scope>NUCLEOTIDE SEQUENCE [LARGE SCALE GENOMIC DNA]</scope>
    <source>
        <strain evidence="1 2">Q-1</strain>
    </source>
</reference>
<dbReference type="Proteomes" id="UP000324996">
    <property type="component" value="Unassembled WGS sequence"/>
</dbReference>
<evidence type="ECO:0000313" key="2">
    <source>
        <dbReference type="Proteomes" id="UP000324996"/>
    </source>
</evidence>
<sequence length="399" mass="43273">MPQHNNRKSDEAHQDGRGVIRSVAVISNQARSMLHHRGPLIAAMIGCGVRVYALAPDHDGASRAEVEALGAVPVDYRLDRTGMNPLRDLGHMLRLSRLLRRLDVDASFGYFIKPVIYGSLAAWLAGVPQRFALIAGLGYVFTDGDTPPDLKKRSLKLIVSLLYRLALHRCAQVFFENGDDLQHFATAGHLPRGVGLNVHGTGVYLDHYAHVPPPLGDTPPVFLLVARLLREKGLYEFAEAARRVKARYPAARFVLLGGLDDNPGSLTQETVQGWVQEGIIEWPGAVADVRPYLMASSVFVLPSWREGLPRSTTEALATGRAVITTDAPGCRDTVIAGENGLLVPVRDPAALAAAMQHFIDHPEDVARMGAASRALAEARFDVHKINATILQAMGIAPAP</sequence>
<dbReference type="AlphaFoldDB" id="A0A5A7N8S2"/>
<accession>A0A5A7N8S2</accession>
<protein>
    <submittedName>
        <fullName evidence="1">Glycosyl transferase</fullName>
    </submittedName>
</protein>
<keyword evidence="1" id="KW-0808">Transferase</keyword>
<dbReference type="Gene3D" id="3.40.50.2000">
    <property type="entry name" value="Glycogen Phosphorylase B"/>
    <property type="match status" value="2"/>
</dbReference>
<dbReference type="Pfam" id="PF13692">
    <property type="entry name" value="Glyco_trans_1_4"/>
    <property type="match status" value="1"/>
</dbReference>
<dbReference type="PANTHER" id="PTHR12526:SF638">
    <property type="entry name" value="SPORE COAT PROTEIN SA"/>
    <property type="match status" value="1"/>
</dbReference>
<dbReference type="RefSeq" id="WP_042085777.1">
    <property type="nucleotide sequence ID" value="NZ_BKCN01000010.1"/>
</dbReference>
<evidence type="ECO:0000313" key="1">
    <source>
        <dbReference type="EMBL" id="GER04488.1"/>
    </source>
</evidence>
<organism evidence="1 2">
    <name type="scientific">Iodidimonas nitroreducens</name>
    <dbReference type="NCBI Taxonomy" id="1236968"/>
    <lineage>
        <taxon>Bacteria</taxon>
        <taxon>Pseudomonadati</taxon>
        <taxon>Pseudomonadota</taxon>
        <taxon>Alphaproteobacteria</taxon>
        <taxon>Iodidimonadales</taxon>
        <taxon>Iodidimonadaceae</taxon>
        <taxon>Iodidimonas</taxon>
    </lineage>
</organism>
<dbReference type="PANTHER" id="PTHR12526">
    <property type="entry name" value="GLYCOSYLTRANSFERASE"/>
    <property type="match status" value="1"/>
</dbReference>
<name>A0A5A7N8S2_9PROT</name>
<dbReference type="GO" id="GO:0016757">
    <property type="term" value="F:glycosyltransferase activity"/>
    <property type="evidence" value="ECO:0007669"/>
    <property type="project" value="TreeGrafter"/>
</dbReference>
<gene>
    <name evidence="1" type="ORF">JCM17846_21700</name>
</gene>
<dbReference type="CDD" id="cd03808">
    <property type="entry name" value="GT4_CapM-like"/>
    <property type="match status" value="1"/>
</dbReference>
<comment type="caution">
    <text evidence="1">The sequence shown here is derived from an EMBL/GenBank/DDBJ whole genome shotgun (WGS) entry which is preliminary data.</text>
</comment>
<dbReference type="EMBL" id="BKCN01000010">
    <property type="protein sequence ID" value="GER04488.1"/>
    <property type="molecule type" value="Genomic_DNA"/>
</dbReference>
<keyword evidence="2" id="KW-1185">Reference proteome</keyword>
<proteinExistence type="predicted"/>
<dbReference type="SUPFAM" id="SSF53756">
    <property type="entry name" value="UDP-Glycosyltransferase/glycogen phosphorylase"/>
    <property type="match status" value="1"/>
</dbReference>